<organism evidence="3">
    <name type="scientific">Trepomonas sp. PC1</name>
    <dbReference type="NCBI Taxonomy" id="1076344"/>
    <lineage>
        <taxon>Eukaryota</taxon>
        <taxon>Metamonada</taxon>
        <taxon>Diplomonadida</taxon>
        <taxon>Hexamitidae</taxon>
        <taxon>Hexamitinae</taxon>
        <taxon>Trepomonas</taxon>
    </lineage>
</organism>
<reference evidence="3" key="1">
    <citation type="submission" date="2015-07" db="EMBL/GenBank/DDBJ databases">
        <title>Adaptation to a free-living lifestyle via gene acquisitions in the diplomonad Trepomonas sp. PC1.</title>
        <authorList>
            <person name="Xu F."/>
            <person name="Jerlstrom-Hultqvist J."/>
            <person name="Kolisko M."/>
            <person name="Simpson A.G.B."/>
            <person name="Roger A.J."/>
            <person name="Svard S.G."/>
            <person name="Andersson J.O."/>
        </authorList>
    </citation>
    <scope>NUCLEOTIDE SEQUENCE</scope>
    <source>
        <strain evidence="3">PC1</strain>
    </source>
</reference>
<keyword evidence="1" id="KW-0479">Metal-binding</keyword>
<evidence type="ECO:0000313" key="3">
    <source>
        <dbReference type="EMBL" id="JAP90311.1"/>
    </source>
</evidence>
<name>A0A146K410_9EUKA</name>
<evidence type="ECO:0000259" key="2">
    <source>
        <dbReference type="PROSITE" id="PS50966"/>
    </source>
</evidence>
<keyword evidence="1" id="KW-0862">Zinc</keyword>
<protein>
    <recommendedName>
        <fullName evidence="2">SWIM-type domain-containing protein</fullName>
    </recommendedName>
</protein>
<dbReference type="PROSITE" id="PS50966">
    <property type="entry name" value="ZF_SWIM"/>
    <property type="match status" value="1"/>
</dbReference>
<proteinExistence type="predicted"/>
<feature type="domain" description="SWIM-type" evidence="2">
    <location>
        <begin position="382"/>
        <end position="420"/>
    </location>
</feature>
<dbReference type="AlphaFoldDB" id="A0A146K410"/>
<dbReference type="EMBL" id="GDID01006295">
    <property type="protein sequence ID" value="JAP90311.1"/>
    <property type="molecule type" value="Transcribed_RNA"/>
</dbReference>
<dbReference type="GO" id="GO:0008270">
    <property type="term" value="F:zinc ion binding"/>
    <property type="evidence" value="ECO:0007669"/>
    <property type="project" value="UniProtKB-KW"/>
</dbReference>
<sequence>MEYYQKQKQKSPIFCDFTFGKVQRQKFTIHIIMMQDNVTGITFQLAAVIFFETNEFKATESPKTTKLSMEWIMKHIPELKDTPMVMTDRGTNYVGDDFINYFRKQTESLDQVKTRIDRCYCAIHYFRNMRQKFPSLNTKKQSKIFAIHFYNMCRSGTKYEAQAYKYRMEKLMESAGCNEAEQNQFQKMWNQDASRLCICFRKNKGSGGAIATSAVEGYNWVRLKRNLTRRSKMYDLFLLLSCCDLKAQEHKQNYLKFLKRTEGFKFYDANDQCLEIKIDKPFCQHLKTQIPLLKHIDVLIDGDYVYIRTKTPHLLTEKEFVETQEDSDYSASEELGEVIDEQVTACNTDQDFIEIQQDQQLYDGVNDNNQVDETQDIKDPNFVTTLMFKFHTESVQCMCNTKLVTKMFCVHELAALWKLGKLNKNELQRRCQSSTYCMAFTLESSFQIRKKPAIIPKQIKPIIDLESSSQIQENDQISLQQLSDVDNNIQSHVQPQTSENKQSPTNLNQEQVLRNKFSQLILSEQMPFDKVKQAYKYALQIQDDKLYYQTQKVAATNNPGGMIHFEMHGMPSGKKKGKQLSKFSFK</sequence>
<gene>
    <name evidence="3" type="ORF">TPC1_30194</name>
</gene>
<evidence type="ECO:0000256" key="1">
    <source>
        <dbReference type="PROSITE-ProRule" id="PRU00325"/>
    </source>
</evidence>
<keyword evidence="1" id="KW-0863">Zinc-finger</keyword>
<dbReference type="InterPro" id="IPR007527">
    <property type="entry name" value="Znf_SWIM"/>
</dbReference>
<accession>A0A146K410</accession>